<evidence type="ECO:0000256" key="1">
    <source>
        <dbReference type="SAM" id="Phobius"/>
    </source>
</evidence>
<dbReference type="RefSeq" id="XP_012651173.1">
    <property type="nucleotide sequence ID" value="XM_012795719.1"/>
</dbReference>
<sequence>MIFPLNREYQQLLRFLKYYYLLYKLIINQISQKYLKSDFSKNKQIKNNLIESKMSKSPQYIKIAFILFVKLNQMNWLFYFFNNQIYKETGTFPLKINLVFLLSHFIAIFKLHRNQKRLEILFVAILSLLQIEDLYFLIRFDKFKKYYIKDDNKGWIIRYIFALSIITFQILILQANYQTSCFYLVLPRISLVILCYIYQYYLLLGESQLYKIIEQIQLKNLILSSFQMFCFFYL</sequence>
<evidence type="ECO:0000313" key="2">
    <source>
        <dbReference type="EMBL" id="EWS76389.1"/>
    </source>
</evidence>
<dbReference type="GeneID" id="24436854"/>
<feature type="transmembrane region" description="Helical" evidence="1">
    <location>
        <begin position="180"/>
        <end position="201"/>
    </location>
</feature>
<protein>
    <submittedName>
        <fullName evidence="2">Transmembrane protein, putative</fullName>
    </submittedName>
</protein>
<feature type="transmembrane region" description="Helical" evidence="1">
    <location>
        <begin position="92"/>
        <end position="111"/>
    </location>
</feature>
<keyword evidence="3" id="KW-1185">Reference proteome</keyword>
<dbReference type="Proteomes" id="UP000009168">
    <property type="component" value="Unassembled WGS sequence"/>
</dbReference>
<name>W7XLJ3_TETTS</name>
<evidence type="ECO:0000313" key="3">
    <source>
        <dbReference type="Proteomes" id="UP000009168"/>
    </source>
</evidence>
<dbReference type="AlphaFoldDB" id="W7XLJ3"/>
<feature type="transmembrane region" description="Helical" evidence="1">
    <location>
        <begin position="60"/>
        <end position="80"/>
    </location>
</feature>
<organism evidence="2 3">
    <name type="scientific">Tetrahymena thermophila (strain SB210)</name>
    <dbReference type="NCBI Taxonomy" id="312017"/>
    <lineage>
        <taxon>Eukaryota</taxon>
        <taxon>Sar</taxon>
        <taxon>Alveolata</taxon>
        <taxon>Ciliophora</taxon>
        <taxon>Intramacronucleata</taxon>
        <taxon>Oligohymenophorea</taxon>
        <taxon>Hymenostomatida</taxon>
        <taxon>Tetrahymenina</taxon>
        <taxon>Tetrahymenidae</taxon>
        <taxon>Tetrahymena</taxon>
    </lineage>
</organism>
<reference evidence="3" key="1">
    <citation type="journal article" date="2006" name="PLoS Biol.">
        <title>Macronuclear genome sequence of the ciliate Tetrahymena thermophila, a model eukaryote.</title>
        <authorList>
            <person name="Eisen J.A."/>
            <person name="Coyne R.S."/>
            <person name="Wu M."/>
            <person name="Wu D."/>
            <person name="Thiagarajan M."/>
            <person name="Wortman J.R."/>
            <person name="Badger J.H."/>
            <person name="Ren Q."/>
            <person name="Amedeo P."/>
            <person name="Jones K.M."/>
            <person name="Tallon L.J."/>
            <person name="Delcher A.L."/>
            <person name="Salzberg S.L."/>
            <person name="Silva J.C."/>
            <person name="Haas B.J."/>
            <person name="Majoros W.H."/>
            <person name="Farzad M."/>
            <person name="Carlton J.M."/>
            <person name="Smith R.K. Jr."/>
            <person name="Garg J."/>
            <person name="Pearlman R.E."/>
            <person name="Karrer K.M."/>
            <person name="Sun L."/>
            <person name="Manning G."/>
            <person name="Elde N.C."/>
            <person name="Turkewitz A.P."/>
            <person name="Asai D.J."/>
            <person name="Wilkes D.E."/>
            <person name="Wang Y."/>
            <person name="Cai H."/>
            <person name="Collins K."/>
            <person name="Stewart B.A."/>
            <person name="Lee S.R."/>
            <person name="Wilamowska K."/>
            <person name="Weinberg Z."/>
            <person name="Ruzzo W.L."/>
            <person name="Wloga D."/>
            <person name="Gaertig J."/>
            <person name="Frankel J."/>
            <person name="Tsao C.-C."/>
            <person name="Gorovsky M.A."/>
            <person name="Keeling P.J."/>
            <person name="Waller R.F."/>
            <person name="Patron N.J."/>
            <person name="Cherry J.M."/>
            <person name="Stover N.A."/>
            <person name="Krieger C.J."/>
            <person name="del Toro C."/>
            <person name="Ryder H.F."/>
            <person name="Williamson S.C."/>
            <person name="Barbeau R.A."/>
            <person name="Hamilton E.P."/>
            <person name="Orias E."/>
        </authorList>
    </citation>
    <scope>NUCLEOTIDE SEQUENCE [LARGE SCALE GENOMIC DNA]</scope>
    <source>
        <strain evidence="3">SB210</strain>
    </source>
</reference>
<keyword evidence="1" id="KW-0472">Membrane</keyword>
<keyword evidence="1" id="KW-1133">Transmembrane helix</keyword>
<feature type="transmembrane region" description="Helical" evidence="1">
    <location>
        <begin position="156"/>
        <end position="173"/>
    </location>
</feature>
<dbReference type="InParanoid" id="W7XLJ3"/>
<proteinExistence type="predicted"/>
<accession>W7XLJ3</accession>
<dbReference type="EMBL" id="GG662845">
    <property type="protein sequence ID" value="EWS76389.1"/>
    <property type="molecule type" value="Genomic_DNA"/>
</dbReference>
<keyword evidence="1 2" id="KW-0812">Transmembrane</keyword>
<feature type="transmembrane region" description="Helical" evidence="1">
    <location>
        <begin position="118"/>
        <end position="136"/>
    </location>
</feature>
<gene>
    <name evidence="2" type="ORF">TTHERM_000022842</name>
</gene>
<dbReference type="KEGG" id="tet:TTHERM_000022842"/>